<evidence type="ECO:0000313" key="5">
    <source>
        <dbReference type="Proteomes" id="UP001642484"/>
    </source>
</evidence>
<dbReference type="EMBL" id="CAXAMN010023618">
    <property type="protein sequence ID" value="CAK9079095.1"/>
    <property type="molecule type" value="Genomic_DNA"/>
</dbReference>
<keyword evidence="5" id="KW-1185">Reference proteome</keyword>
<dbReference type="InterPro" id="IPR001478">
    <property type="entry name" value="PDZ"/>
</dbReference>
<reference evidence="3 5" key="1">
    <citation type="submission" date="2024-02" db="EMBL/GenBank/DDBJ databases">
        <authorList>
            <person name="Chen Y."/>
            <person name="Shah S."/>
            <person name="Dougan E. K."/>
            <person name="Thang M."/>
            <person name="Chan C."/>
        </authorList>
    </citation>
    <scope>NUCLEOTIDE SEQUENCE [LARGE SCALE GENOMIC DNA]</scope>
</reference>
<dbReference type="SMART" id="SM00228">
    <property type="entry name" value="PDZ"/>
    <property type="match status" value="2"/>
</dbReference>
<dbReference type="SUPFAM" id="SSF50156">
    <property type="entry name" value="PDZ domain-like"/>
    <property type="match status" value="2"/>
</dbReference>
<feature type="region of interest" description="Disordered" evidence="1">
    <location>
        <begin position="615"/>
        <end position="640"/>
    </location>
</feature>
<comment type="caution">
    <text evidence="3">The sequence shown here is derived from an EMBL/GenBank/DDBJ whole genome shotgun (WGS) entry which is preliminary data.</text>
</comment>
<gene>
    <name evidence="3" type="ORF">CCMP2556_LOCUS38972</name>
    <name evidence="4" type="ORF">CCMP2556_LOCUS39016</name>
</gene>
<protein>
    <recommendedName>
        <fullName evidence="2">PDZ domain-containing protein</fullName>
    </recommendedName>
</protein>
<feature type="region of interest" description="Disordered" evidence="1">
    <location>
        <begin position="192"/>
        <end position="227"/>
    </location>
</feature>
<proteinExistence type="predicted"/>
<dbReference type="Proteomes" id="UP001642484">
    <property type="component" value="Unassembled WGS sequence"/>
</dbReference>
<feature type="compositionally biased region" description="Acidic residues" evidence="1">
    <location>
        <begin position="250"/>
        <end position="260"/>
    </location>
</feature>
<evidence type="ECO:0000313" key="4">
    <source>
        <dbReference type="EMBL" id="CAK9079204.1"/>
    </source>
</evidence>
<feature type="compositionally biased region" description="Low complexity" evidence="1">
    <location>
        <begin position="192"/>
        <end position="211"/>
    </location>
</feature>
<organism evidence="3 5">
    <name type="scientific">Durusdinium trenchii</name>
    <dbReference type="NCBI Taxonomy" id="1381693"/>
    <lineage>
        <taxon>Eukaryota</taxon>
        <taxon>Sar</taxon>
        <taxon>Alveolata</taxon>
        <taxon>Dinophyceae</taxon>
        <taxon>Suessiales</taxon>
        <taxon>Symbiodiniaceae</taxon>
        <taxon>Durusdinium</taxon>
    </lineage>
</organism>
<feature type="region of interest" description="Disordered" evidence="1">
    <location>
        <begin position="239"/>
        <end position="261"/>
    </location>
</feature>
<feature type="region of interest" description="Disordered" evidence="1">
    <location>
        <begin position="450"/>
        <end position="481"/>
    </location>
</feature>
<dbReference type="InterPro" id="IPR036034">
    <property type="entry name" value="PDZ_sf"/>
</dbReference>
<feature type="compositionally biased region" description="Basic and acidic residues" evidence="1">
    <location>
        <begin position="45"/>
        <end position="55"/>
    </location>
</feature>
<evidence type="ECO:0000259" key="2">
    <source>
        <dbReference type="PROSITE" id="PS50106"/>
    </source>
</evidence>
<feature type="region of interest" description="Disordered" evidence="1">
    <location>
        <begin position="21"/>
        <end position="61"/>
    </location>
</feature>
<feature type="region of interest" description="Disordered" evidence="1">
    <location>
        <begin position="316"/>
        <end position="361"/>
    </location>
</feature>
<name>A0ABP0PSU2_9DINO</name>
<feature type="compositionally biased region" description="Polar residues" evidence="1">
    <location>
        <begin position="21"/>
        <end position="33"/>
    </location>
</feature>
<dbReference type="EMBL" id="CAXAMN010023629">
    <property type="protein sequence ID" value="CAK9079204.1"/>
    <property type="molecule type" value="Genomic_DNA"/>
</dbReference>
<accession>A0ABP0PSU2</accession>
<evidence type="ECO:0000313" key="3">
    <source>
        <dbReference type="EMBL" id="CAK9079095.1"/>
    </source>
</evidence>
<sequence length="640" mass="69878">MDRSNEHSRPARFTWSRSAFANSASRVSDVSQQGAWAGAGGANAAREDPHHDSAWSRRPATTSQVVTTLAMDPEKGAQLEVEFVQGCGYRVESIGKEPGQPLMRVGDLLVEVNGKSLASTSEDEADEVLAAELRDGVTLLLERASEEKDPAPDEAEVPLSRMVPETPLGAAKLQEDAAPRPLAGLLSSLFSFAPPEEPQAPAGEQPTAGPELPQEEQPLHDETLPSWPEETPEVVTAVTSMTEERPDEAIEKEDGEDEDAPSPAFWRCAVAEALKQSLPYNMKEVIVFESMLPAEKIKDDLDRPQETEPSGLAELEAAKLDDAGAVESEDGGEVEEVKSLRDLAVPSNADEAPTGTAESSEAALAIPTVRCKVADLGEWLQELRLEEYLDPAAKWCSEMGAVCLEEIAENIEDFAADVALKPIERQRVQKWAAQKLQGIAPMQRLREAELQPLSRKTSQPDRRSSQRGLGLWTPPEPDAPRDARALWAEEPREAAAPVYTARSVRLAVDAQGNTGLDLRFDDDWGIRVQSVDPLPGQLGLAEGDFIVAIDGCSLRHKSHEDCDQAFSERLQNGAILSVVRPTVSTVSAGPSGYSCKNESVVPNWRLPRPDFRNGPSWSRQRRGGHDANRMWNRFNRGPPW</sequence>
<dbReference type="Gene3D" id="2.30.42.10">
    <property type="match status" value="1"/>
</dbReference>
<evidence type="ECO:0000256" key="1">
    <source>
        <dbReference type="SAM" id="MobiDB-lite"/>
    </source>
</evidence>
<dbReference type="PROSITE" id="PS50106">
    <property type="entry name" value="PDZ"/>
    <property type="match status" value="1"/>
</dbReference>
<feature type="domain" description="PDZ" evidence="2">
    <location>
        <begin position="503"/>
        <end position="561"/>
    </location>
</feature>